<evidence type="ECO:0000256" key="3">
    <source>
        <dbReference type="ARBA" id="ARBA00012367"/>
    </source>
</evidence>
<dbReference type="Proteomes" id="UP001473424">
    <property type="component" value="Chromosome"/>
</dbReference>
<dbReference type="Gene3D" id="3.30.930.10">
    <property type="entry name" value="Bira Bifunctional Protein, Domain 2"/>
    <property type="match status" value="1"/>
</dbReference>
<dbReference type="PROSITE" id="PS51733">
    <property type="entry name" value="BPL_LPL_CATALYTIC"/>
    <property type="match status" value="1"/>
</dbReference>
<dbReference type="Gene3D" id="3.30.390.50">
    <property type="entry name" value="CO dehydrogenase flavoprotein, C-terminal domain"/>
    <property type="match status" value="1"/>
</dbReference>
<dbReference type="RefSeq" id="WP_353306758.1">
    <property type="nucleotide sequence ID" value="NZ_AP028955.1"/>
</dbReference>
<keyword evidence="6" id="KW-0067">ATP-binding</keyword>
<dbReference type="EC" id="6.3.1.20" evidence="3"/>
<proteinExistence type="predicted"/>
<reference evidence="10" key="1">
    <citation type="journal article" date="2024" name="FEMS Microbiol. Lett.">
        <title>Genomic insights into Spiroplasma endosymbionts that induce male-killing and protective phenotypes in the pea aphid.</title>
        <authorList>
            <person name="Arai H."/>
            <person name="Legeai F."/>
            <person name="Kageyama D."/>
            <person name="Sugio A."/>
            <person name="Simon J.C."/>
        </authorList>
    </citation>
    <scope>NUCLEOTIDE SEQUENCE [LARGE SCALE GENOMIC DNA]</scope>
    <source>
        <strain evidence="10">sAp269</strain>
    </source>
</reference>
<evidence type="ECO:0000256" key="5">
    <source>
        <dbReference type="ARBA" id="ARBA00022741"/>
    </source>
</evidence>
<comment type="pathway">
    <text evidence="1">Protein modification; protein lipoylation via exogenous pathway; protein N(6)-(lipoyl)lysine from lipoate: step 2/2.</text>
</comment>
<keyword evidence="5" id="KW-0547">Nucleotide-binding</keyword>
<organism evidence="9 10">
    <name type="scientific">Spiroplasma ixodetis</name>
    <dbReference type="NCBI Taxonomy" id="2141"/>
    <lineage>
        <taxon>Bacteria</taxon>
        <taxon>Bacillati</taxon>
        <taxon>Mycoplasmatota</taxon>
        <taxon>Mollicutes</taxon>
        <taxon>Entomoplasmatales</taxon>
        <taxon>Spiroplasmataceae</taxon>
        <taxon>Spiroplasma</taxon>
    </lineage>
</organism>
<gene>
    <name evidence="9" type="ORF">SAP269_06150</name>
</gene>
<dbReference type="NCBIfam" id="TIGR00545">
    <property type="entry name" value="lipoyltrans"/>
    <property type="match status" value="1"/>
</dbReference>
<accession>A0ABM8JPB5</accession>
<evidence type="ECO:0000256" key="1">
    <source>
        <dbReference type="ARBA" id="ARBA00005085"/>
    </source>
</evidence>
<evidence type="ECO:0000256" key="6">
    <source>
        <dbReference type="ARBA" id="ARBA00022840"/>
    </source>
</evidence>
<keyword evidence="4 9" id="KW-0436">Ligase</keyword>
<evidence type="ECO:0000259" key="8">
    <source>
        <dbReference type="PROSITE" id="PS51733"/>
    </source>
</evidence>
<keyword evidence="10" id="KW-1185">Reference proteome</keyword>
<evidence type="ECO:0000313" key="9">
    <source>
        <dbReference type="EMBL" id="BET38026.1"/>
    </source>
</evidence>
<dbReference type="InterPro" id="IPR019491">
    <property type="entry name" value="Lipoate_protein_ligase_C"/>
</dbReference>
<dbReference type="InterPro" id="IPR004562">
    <property type="entry name" value="LipoylTrfase_LipoateP_Ligase"/>
</dbReference>
<feature type="domain" description="BPL/LPL catalytic" evidence="8">
    <location>
        <begin position="26"/>
        <end position="213"/>
    </location>
</feature>
<evidence type="ECO:0000256" key="2">
    <source>
        <dbReference type="ARBA" id="ARBA00005124"/>
    </source>
</evidence>
<evidence type="ECO:0000256" key="7">
    <source>
        <dbReference type="ARBA" id="ARBA00048037"/>
    </source>
</evidence>
<comment type="pathway">
    <text evidence="2">Protein modification; protein lipoylation via exogenous pathway; protein N(6)-(lipoyl)lysine from lipoate: step 1/2.</text>
</comment>
<protein>
    <recommendedName>
        <fullName evidence="3">lipoate--protein ligase</fullName>
        <ecNumber evidence="3">6.3.1.20</ecNumber>
    </recommendedName>
</protein>
<evidence type="ECO:0000256" key="4">
    <source>
        <dbReference type="ARBA" id="ARBA00022598"/>
    </source>
</evidence>
<sequence length="330" mass="37900">MIYYINNSKDPYFNLAAEEYLITNPYITDEILLLWQNNNTIVVGRNQNTIEEINNEYVRTKKVNVVRRLSGGGTVYQDLGNLNFTFIFDKNKDNARNYDLFTKPIVNVLQSLGLNAQFSGKNDILVDDKKISGNAQYTYKNRILHHGTILFNVDMQMLPKVLKPDLDKLKSKGIKSVQARVTNILPLLNPPITIEEFQNLIIEQLKSTKNTKIMEFSEKMIADIESLANTKYRTWDWVYGKSPDFDLKHKTLFPSKGTIQVWMNVKAGIIENIKIYGDFLGSAGTTSLEKKLEKQKNNLVTITNIIENANINEIFGENFFVEEIIKSIIK</sequence>
<dbReference type="PANTHER" id="PTHR12561:SF3">
    <property type="entry name" value="LIPOYLTRANSFERASE 1, MITOCHONDRIAL"/>
    <property type="match status" value="1"/>
</dbReference>
<dbReference type="EMBL" id="AP028955">
    <property type="protein sequence ID" value="BET38026.1"/>
    <property type="molecule type" value="Genomic_DNA"/>
</dbReference>
<name>A0ABM8JPB5_9MOLU</name>
<dbReference type="GO" id="GO:0016874">
    <property type="term" value="F:ligase activity"/>
    <property type="evidence" value="ECO:0007669"/>
    <property type="project" value="UniProtKB-KW"/>
</dbReference>
<dbReference type="PANTHER" id="PTHR12561">
    <property type="entry name" value="LIPOATE-PROTEIN LIGASE"/>
    <property type="match status" value="1"/>
</dbReference>
<comment type="catalytic activity">
    <reaction evidence="7">
        <text>L-lysyl-[lipoyl-carrier protein] + (R)-lipoate + ATP = N(6)-[(R)-lipoyl]-L-lysyl-[lipoyl-carrier protein] + AMP + diphosphate + H(+)</text>
        <dbReference type="Rhea" id="RHEA:49288"/>
        <dbReference type="Rhea" id="RHEA-COMP:10500"/>
        <dbReference type="Rhea" id="RHEA-COMP:10502"/>
        <dbReference type="ChEBI" id="CHEBI:15378"/>
        <dbReference type="ChEBI" id="CHEBI:29969"/>
        <dbReference type="ChEBI" id="CHEBI:30616"/>
        <dbReference type="ChEBI" id="CHEBI:33019"/>
        <dbReference type="ChEBI" id="CHEBI:83088"/>
        <dbReference type="ChEBI" id="CHEBI:83099"/>
        <dbReference type="ChEBI" id="CHEBI:456215"/>
        <dbReference type="EC" id="6.3.1.20"/>
    </reaction>
</comment>
<dbReference type="InterPro" id="IPR004143">
    <property type="entry name" value="BPL_LPL_catalytic"/>
</dbReference>
<dbReference type="Pfam" id="PF10437">
    <property type="entry name" value="Lip_prot_lig_C"/>
    <property type="match status" value="1"/>
</dbReference>
<dbReference type="Pfam" id="PF21948">
    <property type="entry name" value="LplA-B_cat"/>
    <property type="match status" value="1"/>
</dbReference>
<dbReference type="InterPro" id="IPR045864">
    <property type="entry name" value="aa-tRNA-synth_II/BPL/LPL"/>
</dbReference>
<dbReference type="SUPFAM" id="SSF82649">
    <property type="entry name" value="SufE/NifU"/>
    <property type="match status" value="1"/>
</dbReference>
<dbReference type="SUPFAM" id="SSF55681">
    <property type="entry name" value="Class II aaRS and biotin synthetases"/>
    <property type="match status" value="1"/>
</dbReference>
<evidence type="ECO:0000313" key="10">
    <source>
        <dbReference type="Proteomes" id="UP001473424"/>
    </source>
</evidence>
<dbReference type="CDD" id="cd16443">
    <property type="entry name" value="LplA"/>
    <property type="match status" value="1"/>
</dbReference>